<organism evidence="2 3">
    <name type="scientific">Paenibacillus odorifer</name>
    <dbReference type="NCBI Taxonomy" id="189426"/>
    <lineage>
        <taxon>Bacteria</taxon>
        <taxon>Bacillati</taxon>
        <taxon>Bacillota</taxon>
        <taxon>Bacilli</taxon>
        <taxon>Bacillales</taxon>
        <taxon>Paenibacillaceae</taxon>
        <taxon>Paenibacillus</taxon>
    </lineage>
</organism>
<name>A0ABX3GH82_9BACL</name>
<dbReference type="EMBL" id="MPVP01000247">
    <property type="protein sequence ID" value="OMD19020.1"/>
    <property type="molecule type" value="Genomic_DNA"/>
</dbReference>
<evidence type="ECO:0000313" key="2">
    <source>
        <dbReference type="EMBL" id="OMD19020.1"/>
    </source>
</evidence>
<dbReference type="InterPro" id="IPR006059">
    <property type="entry name" value="SBP"/>
</dbReference>
<dbReference type="Proteomes" id="UP000187158">
    <property type="component" value="Unassembled WGS sequence"/>
</dbReference>
<dbReference type="PROSITE" id="PS51257">
    <property type="entry name" value="PROKAR_LIPOPROTEIN"/>
    <property type="match status" value="1"/>
</dbReference>
<dbReference type="PANTHER" id="PTHR43649:SF11">
    <property type="entry name" value="ABC TRANSPORTER SUBSTRATE-BINDING PROTEIN YESO-RELATED"/>
    <property type="match status" value="1"/>
</dbReference>
<dbReference type="InterPro" id="IPR050490">
    <property type="entry name" value="Bact_solute-bd_prot1"/>
</dbReference>
<comment type="caution">
    <text evidence="2">The sequence shown here is derived from an EMBL/GenBank/DDBJ whole genome shotgun (WGS) entry which is preliminary data.</text>
</comment>
<keyword evidence="3" id="KW-1185">Reference proteome</keyword>
<dbReference type="SUPFAM" id="SSF53850">
    <property type="entry name" value="Periplasmic binding protein-like II"/>
    <property type="match status" value="1"/>
</dbReference>
<accession>A0ABX3GH82</accession>
<sequence>MRRFILSLALLCMITTLGSCGQQTDLPPENAVEKINLRIAWWGSDFRNNATIQVIQMYEQQNPLVKIEYDYSAFNEYWKKLAPSAAGNVLPDIIQMDISYLSQYGTLNLLQDLSPYIKSGLIDTSSISDNNLAGGKLGEQLYGFNLGINALYSVYDPEVFKEQGIEPPGTDWSWEDFEQIGVTLKEQGKGIYLGTYLTPEQFFAYYLRQNGASLFSEDGITLGYSDDRLFVEYFGRMQRLMQEKLIFEPDIWTLDVNKPDQDPFYKGEALLGWGYSNQFISTVQRYGKPLALATMPGPHNDRGLFLKPGMFFSISKSSKQKEEAAKFINFFVNNLEANKVLKGERGVPVSSAIKEQMKPFLEPELAQVFEYIDWVEQNSSPMDPPDPVGASEVTSVLRQLYDLLMFSKITPEKAAEQFRLQADEILSQNIK</sequence>
<feature type="chain" id="PRO_5046836773" evidence="1">
    <location>
        <begin position="22"/>
        <end position="431"/>
    </location>
</feature>
<feature type="signal peptide" evidence="1">
    <location>
        <begin position="1"/>
        <end position="21"/>
    </location>
</feature>
<protein>
    <submittedName>
        <fullName evidence="2">Sugar ABC transporter substrate-binding protein</fullName>
    </submittedName>
</protein>
<dbReference type="PANTHER" id="PTHR43649">
    <property type="entry name" value="ARABINOSE-BINDING PROTEIN-RELATED"/>
    <property type="match status" value="1"/>
</dbReference>
<proteinExistence type="predicted"/>
<dbReference type="Pfam" id="PF01547">
    <property type="entry name" value="SBP_bac_1"/>
    <property type="match status" value="1"/>
</dbReference>
<evidence type="ECO:0000256" key="1">
    <source>
        <dbReference type="SAM" id="SignalP"/>
    </source>
</evidence>
<dbReference type="Gene3D" id="3.40.190.10">
    <property type="entry name" value="Periplasmic binding protein-like II"/>
    <property type="match status" value="2"/>
</dbReference>
<gene>
    <name evidence="2" type="ORF">BSO21_25815</name>
</gene>
<reference evidence="2 3" key="1">
    <citation type="submission" date="2016-11" db="EMBL/GenBank/DDBJ databases">
        <title>Paenibacillus species isolates.</title>
        <authorList>
            <person name="Beno S.M."/>
        </authorList>
    </citation>
    <scope>NUCLEOTIDE SEQUENCE [LARGE SCALE GENOMIC DNA]</scope>
    <source>
        <strain evidence="2 3">FSL H7-0433</strain>
    </source>
</reference>
<evidence type="ECO:0000313" key="3">
    <source>
        <dbReference type="Proteomes" id="UP000187158"/>
    </source>
</evidence>
<keyword evidence="1" id="KW-0732">Signal</keyword>
<dbReference type="RefSeq" id="WP_076128322.1">
    <property type="nucleotide sequence ID" value="NZ_DALZAY010000044.1"/>
</dbReference>